<accession>A0ABP8FJR7</accession>
<gene>
    <name evidence="1" type="ORF">GCM10023086_23150</name>
</gene>
<reference evidence="2" key="1">
    <citation type="journal article" date="2019" name="Int. J. Syst. Evol. Microbiol.">
        <title>The Global Catalogue of Microorganisms (GCM) 10K type strain sequencing project: providing services to taxonomists for standard genome sequencing and annotation.</title>
        <authorList>
            <consortium name="The Broad Institute Genomics Platform"/>
            <consortium name="The Broad Institute Genome Sequencing Center for Infectious Disease"/>
            <person name="Wu L."/>
            <person name="Ma J."/>
        </authorList>
    </citation>
    <scope>NUCLEOTIDE SEQUENCE [LARGE SCALE GENOMIC DNA]</scope>
    <source>
        <strain evidence="2">JCM 31290</strain>
    </source>
</reference>
<name>A0ABP8FJR7_9ACTN</name>
<organism evidence="1 2">
    <name type="scientific">Streptomyces venetus</name>
    <dbReference type="NCBI Taxonomy" id="1701086"/>
    <lineage>
        <taxon>Bacteria</taxon>
        <taxon>Bacillati</taxon>
        <taxon>Actinomycetota</taxon>
        <taxon>Actinomycetes</taxon>
        <taxon>Kitasatosporales</taxon>
        <taxon>Streptomycetaceae</taxon>
        <taxon>Streptomyces</taxon>
    </lineage>
</organism>
<dbReference type="Proteomes" id="UP001501115">
    <property type="component" value="Unassembled WGS sequence"/>
</dbReference>
<protein>
    <submittedName>
        <fullName evidence="1">Uncharacterized protein</fullName>
    </submittedName>
</protein>
<dbReference type="RefSeq" id="WP_276327084.1">
    <property type="nucleotide sequence ID" value="NZ_BAABET010000003.1"/>
</dbReference>
<evidence type="ECO:0000313" key="2">
    <source>
        <dbReference type="Proteomes" id="UP001501115"/>
    </source>
</evidence>
<proteinExistence type="predicted"/>
<evidence type="ECO:0000313" key="1">
    <source>
        <dbReference type="EMBL" id="GAA4305391.1"/>
    </source>
</evidence>
<dbReference type="EMBL" id="BAABET010000003">
    <property type="protein sequence ID" value="GAA4305391.1"/>
    <property type="molecule type" value="Genomic_DNA"/>
</dbReference>
<sequence>MPRRPLNRRERLTLMGILLGSLVSAVAGAATSETFKVLLS</sequence>
<comment type="caution">
    <text evidence="1">The sequence shown here is derived from an EMBL/GenBank/DDBJ whole genome shotgun (WGS) entry which is preliminary data.</text>
</comment>
<keyword evidence="2" id="KW-1185">Reference proteome</keyword>